<gene>
    <name evidence="2" type="ORF">AVDCRST_MAG89-1096</name>
</gene>
<evidence type="ECO:0000256" key="1">
    <source>
        <dbReference type="SAM" id="MobiDB-lite"/>
    </source>
</evidence>
<feature type="compositionally biased region" description="Basic residues" evidence="1">
    <location>
        <begin position="156"/>
        <end position="169"/>
    </location>
</feature>
<feature type="region of interest" description="Disordered" evidence="1">
    <location>
        <begin position="1"/>
        <end position="180"/>
    </location>
</feature>
<reference evidence="2" key="1">
    <citation type="submission" date="2020-02" db="EMBL/GenBank/DDBJ databases">
        <authorList>
            <person name="Meier V. D."/>
        </authorList>
    </citation>
    <scope>NUCLEOTIDE SEQUENCE</scope>
    <source>
        <strain evidence="2">AVDCRST_MAG89</strain>
    </source>
</reference>
<feature type="compositionally biased region" description="Basic and acidic residues" evidence="1">
    <location>
        <begin position="71"/>
        <end position="88"/>
    </location>
</feature>
<feature type="compositionally biased region" description="Low complexity" evidence="1">
    <location>
        <begin position="106"/>
        <end position="118"/>
    </location>
</feature>
<dbReference type="EMBL" id="CADCTV010000241">
    <property type="protein sequence ID" value="CAA9310757.1"/>
    <property type="molecule type" value="Genomic_DNA"/>
</dbReference>
<feature type="compositionally biased region" description="Basic residues" evidence="1">
    <location>
        <begin position="89"/>
        <end position="105"/>
    </location>
</feature>
<accession>A0A6J4KT09</accession>
<dbReference type="AlphaFoldDB" id="A0A6J4KT09"/>
<evidence type="ECO:0000313" key="2">
    <source>
        <dbReference type="EMBL" id="CAA9310757.1"/>
    </source>
</evidence>
<feature type="non-terminal residue" evidence="2">
    <location>
        <position position="180"/>
    </location>
</feature>
<feature type="non-terminal residue" evidence="2">
    <location>
        <position position="1"/>
    </location>
</feature>
<sequence length="180" mass="19885">GLVRLRARGAQPAGAGVASAHRRPVRAGPRAHAPATGVVPRGTRRAERDRAWRQLRLAQGGRRPGRPRVRAPADRVDPGHRPGRDGLLHGRRIPVARQRLRRRAQRQATAADRAGARAGRPRRVARACIGAAVHRRGRPHPRRGDGTRWASVPHHQQPRRSRRAVRGRRPASPSDWSPAL</sequence>
<name>A0A6J4KT09_9BACT</name>
<organism evidence="2">
    <name type="scientific">uncultured Gemmatimonadota bacterium</name>
    <dbReference type="NCBI Taxonomy" id="203437"/>
    <lineage>
        <taxon>Bacteria</taxon>
        <taxon>Pseudomonadati</taxon>
        <taxon>Gemmatimonadota</taxon>
        <taxon>environmental samples</taxon>
    </lineage>
</organism>
<proteinExistence type="predicted"/>
<protein>
    <submittedName>
        <fullName evidence="2">Uncharacterized protein</fullName>
    </submittedName>
</protein>